<dbReference type="EMBL" id="CAJNNV010025364">
    <property type="protein sequence ID" value="CAE8614093.1"/>
    <property type="molecule type" value="Genomic_DNA"/>
</dbReference>
<reference evidence="1" key="1">
    <citation type="submission" date="2021-02" db="EMBL/GenBank/DDBJ databases">
        <authorList>
            <person name="Dougan E. K."/>
            <person name="Rhodes N."/>
            <person name="Thang M."/>
            <person name="Chan C."/>
        </authorList>
    </citation>
    <scope>NUCLEOTIDE SEQUENCE</scope>
</reference>
<gene>
    <name evidence="1" type="ORF">PGLA1383_LOCUS31825</name>
</gene>
<proteinExistence type="predicted"/>
<evidence type="ECO:0000313" key="1">
    <source>
        <dbReference type="EMBL" id="CAE8614093.1"/>
    </source>
</evidence>
<evidence type="ECO:0000313" key="2">
    <source>
        <dbReference type="Proteomes" id="UP000654075"/>
    </source>
</evidence>
<sequence>MAGVSAEFLQQLRLCPDVPLQTTAAPDAEPGVPGALDQPAEEALVRLLRTAADGEALVEQRRVRFCQIGLRPEEAFTLLSQAVVAACESTQAEGPEHGDSLLDRIPFCGLQRWLSSSENGFPVAASLQELARVLQRTGRSSSCEGGDLRYDGLRYQDFVALALPRDNLHAVLRSSVFTAERHADFEGSAVIAVFVRSFKQLLQEELEVFRHASSARQDLAAAMVSSSKIFALLSGSDRRCNATSVAAFATDLLGALNFDQSSALFRRLDAGRNGEVLLDDLTFLVSLSEQEANDFDKAVGDDWPDWDGGALRGRAVEEPEGSAALAETTLRLSFPITEVFTLLMRMCNLEMPVDAAKARFKSLVPSEVCLSAVVFKLLDRGVKGYVAHTDIWQVLQQAGRDVPLDTVSALVKEVKEFSGRLPPGLGSAGVEDGPASFSMALTLRDLCCLLLPGKVLRTMRSFAVAEMWCEAESWSTMQAIEDVLPSQARVALFEVLELAAEAAEEVERLRNELIQVHGCPTSNVREAIARAVRSISAPFASLECTDVLSQDFRHLLRQQSCWSDEDSDLMWARLSGSTAIAEVPVEQFLEVVLPPETGGGRRHPRR</sequence>
<dbReference type="Proteomes" id="UP000654075">
    <property type="component" value="Unassembled WGS sequence"/>
</dbReference>
<dbReference type="AlphaFoldDB" id="A0A813FKY5"/>
<protein>
    <recommendedName>
        <fullName evidence="3">EF-hand domain-containing protein</fullName>
    </recommendedName>
</protein>
<evidence type="ECO:0008006" key="3">
    <source>
        <dbReference type="Google" id="ProtNLM"/>
    </source>
</evidence>
<accession>A0A813FKY5</accession>
<keyword evidence="2" id="KW-1185">Reference proteome</keyword>
<organism evidence="1 2">
    <name type="scientific">Polarella glacialis</name>
    <name type="common">Dinoflagellate</name>
    <dbReference type="NCBI Taxonomy" id="89957"/>
    <lineage>
        <taxon>Eukaryota</taxon>
        <taxon>Sar</taxon>
        <taxon>Alveolata</taxon>
        <taxon>Dinophyceae</taxon>
        <taxon>Suessiales</taxon>
        <taxon>Suessiaceae</taxon>
        <taxon>Polarella</taxon>
    </lineage>
</organism>
<name>A0A813FKY5_POLGL</name>
<comment type="caution">
    <text evidence="1">The sequence shown here is derived from an EMBL/GenBank/DDBJ whole genome shotgun (WGS) entry which is preliminary data.</text>
</comment>